<gene>
    <name evidence="11" type="ORF">FA14DRAFT_113853</name>
</gene>
<organism evidence="11 12">
    <name type="scientific">Meira miltonrushii</name>
    <dbReference type="NCBI Taxonomy" id="1280837"/>
    <lineage>
        <taxon>Eukaryota</taxon>
        <taxon>Fungi</taxon>
        <taxon>Dikarya</taxon>
        <taxon>Basidiomycota</taxon>
        <taxon>Ustilaginomycotina</taxon>
        <taxon>Exobasidiomycetes</taxon>
        <taxon>Exobasidiales</taxon>
        <taxon>Brachybasidiaceae</taxon>
        <taxon>Meira</taxon>
    </lineage>
</organism>
<evidence type="ECO:0000259" key="10">
    <source>
        <dbReference type="Pfam" id="PF18404"/>
    </source>
</evidence>
<feature type="domain" description="UGGT thioredoxin-like" evidence="9">
    <location>
        <begin position="439"/>
        <end position="694"/>
    </location>
</feature>
<evidence type="ECO:0000256" key="6">
    <source>
        <dbReference type="SAM" id="MobiDB-lite"/>
    </source>
</evidence>
<dbReference type="Pfam" id="PF06427">
    <property type="entry name" value="UDP-g_GGTase"/>
    <property type="match status" value="1"/>
</dbReference>
<dbReference type="Pfam" id="PF18400">
    <property type="entry name" value="Thioredoxin_12"/>
    <property type="match status" value="1"/>
</dbReference>
<dbReference type="Proteomes" id="UP000245771">
    <property type="component" value="Unassembled WGS sequence"/>
</dbReference>
<evidence type="ECO:0000259" key="8">
    <source>
        <dbReference type="Pfam" id="PF18401"/>
    </source>
</evidence>
<reference evidence="11 12" key="1">
    <citation type="journal article" date="2018" name="Mol. Biol. Evol.">
        <title>Broad Genomic Sampling Reveals a Smut Pathogenic Ancestry of the Fungal Clade Ustilaginomycotina.</title>
        <authorList>
            <person name="Kijpornyongpan T."/>
            <person name="Mondo S.J."/>
            <person name="Barry K."/>
            <person name="Sandor L."/>
            <person name="Lee J."/>
            <person name="Lipzen A."/>
            <person name="Pangilinan J."/>
            <person name="LaButti K."/>
            <person name="Hainaut M."/>
            <person name="Henrissat B."/>
            <person name="Grigoriev I.V."/>
            <person name="Spatafora J.W."/>
            <person name="Aime M.C."/>
        </authorList>
    </citation>
    <scope>NUCLEOTIDE SEQUENCE [LARGE SCALE GENOMIC DNA]</scope>
    <source>
        <strain evidence="11 12">MCA 3882</strain>
    </source>
</reference>
<evidence type="ECO:0000256" key="4">
    <source>
        <dbReference type="ARBA" id="ARBA00022824"/>
    </source>
</evidence>
<evidence type="ECO:0000256" key="5">
    <source>
        <dbReference type="ARBA" id="ARBA00023180"/>
    </source>
</evidence>
<dbReference type="InterPro" id="IPR040692">
    <property type="entry name" value="UGGT_TRXL_3"/>
</dbReference>
<proteinExistence type="predicted"/>
<dbReference type="InterPro" id="IPR040694">
    <property type="entry name" value="UGGT_TRXL_2"/>
</dbReference>
<comment type="subcellular location">
    <subcellularLocation>
        <location evidence="2">Endoplasmic reticulum lumen</location>
    </subcellularLocation>
</comment>
<dbReference type="GO" id="GO:0036503">
    <property type="term" value="P:ERAD pathway"/>
    <property type="evidence" value="ECO:0007669"/>
    <property type="project" value="TreeGrafter"/>
</dbReference>
<evidence type="ECO:0000256" key="2">
    <source>
        <dbReference type="ARBA" id="ARBA00004319"/>
    </source>
</evidence>
<name>A0A316V5L1_9BASI</name>
<evidence type="ECO:0000313" key="11">
    <source>
        <dbReference type="EMBL" id="PWN32514.1"/>
    </source>
</evidence>
<dbReference type="OrthoDB" id="27683at2759"/>
<dbReference type="Pfam" id="PF18402">
    <property type="entry name" value="Thioredoxin_14"/>
    <property type="match status" value="1"/>
</dbReference>
<dbReference type="GO" id="GO:0051082">
    <property type="term" value="F:unfolded protein binding"/>
    <property type="evidence" value="ECO:0007669"/>
    <property type="project" value="TreeGrafter"/>
</dbReference>
<dbReference type="RefSeq" id="XP_025352816.1">
    <property type="nucleotide sequence ID" value="XM_025496023.1"/>
</dbReference>
<dbReference type="Pfam" id="PF18401">
    <property type="entry name" value="Thioredoxin_13"/>
    <property type="match status" value="1"/>
</dbReference>
<evidence type="ECO:0008006" key="13">
    <source>
        <dbReference type="Google" id="ProtNLM"/>
    </source>
</evidence>
<dbReference type="CDD" id="cd06432">
    <property type="entry name" value="GT8_HUGT1_C_like"/>
    <property type="match status" value="1"/>
</dbReference>
<comment type="cofactor">
    <cofactor evidence="1">
        <name>Ca(2+)</name>
        <dbReference type="ChEBI" id="CHEBI:29108"/>
    </cofactor>
</comment>
<dbReference type="InterPro" id="IPR009448">
    <property type="entry name" value="UDP-g_GGtrans"/>
</dbReference>
<feature type="domain" description="UGGT thioredoxin-like" evidence="8">
    <location>
        <begin position="298"/>
        <end position="428"/>
    </location>
</feature>
<dbReference type="GO" id="GO:0003980">
    <property type="term" value="F:UDP-glucose:glycoprotein glucosyltransferase activity"/>
    <property type="evidence" value="ECO:0007669"/>
    <property type="project" value="InterPro"/>
</dbReference>
<dbReference type="PANTHER" id="PTHR11226">
    <property type="entry name" value="UDP-GLUCOSE GLYCOPROTEIN:GLUCOSYLTRANSFERASE"/>
    <property type="match status" value="1"/>
</dbReference>
<keyword evidence="3" id="KW-0732">Signal</keyword>
<keyword evidence="4" id="KW-0256">Endoplasmic reticulum</keyword>
<dbReference type="SUPFAM" id="SSF53448">
    <property type="entry name" value="Nucleotide-diphospho-sugar transferases"/>
    <property type="match status" value="1"/>
</dbReference>
<accession>A0A316V5L1</accession>
<feature type="compositionally biased region" description="Polar residues" evidence="6">
    <location>
        <begin position="1121"/>
        <end position="1132"/>
    </location>
</feature>
<dbReference type="InParanoid" id="A0A316V5L1"/>
<evidence type="ECO:0000313" key="12">
    <source>
        <dbReference type="Proteomes" id="UP000245771"/>
    </source>
</evidence>
<dbReference type="FunCoup" id="A0A316V5L1">
    <property type="interactions" value="401"/>
</dbReference>
<feature type="domain" description="Glucosyltransferase 24 catalytic" evidence="10">
    <location>
        <begin position="1160"/>
        <end position="1426"/>
    </location>
</feature>
<dbReference type="GO" id="GO:0018279">
    <property type="term" value="P:protein N-linked glycosylation via asparagine"/>
    <property type="evidence" value="ECO:0007669"/>
    <property type="project" value="TreeGrafter"/>
</dbReference>
<dbReference type="PANTHER" id="PTHR11226:SF0">
    <property type="entry name" value="UDP-GLUCOSE:GLYCOPROTEIN GLUCOSYLTRANSFERASE"/>
    <property type="match status" value="1"/>
</dbReference>
<dbReference type="Gene3D" id="3.90.550.10">
    <property type="entry name" value="Spore Coat Polysaccharide Biosynthesis Protein SpsA, Chain A"/>
    <property type="match status" value="1"/>
</dbReference>
<feature type="non-terminal residue" evidence="11">
    <location>
        <position position="1449"/>
    </location>
</feature>
<dbReference type="STRING" id="1280837.A0A316V5L1"/>
<evidence type="ECO:0000256" key="1">
    <source>
        <dbReference type="ARBA" id="ARBA00001913"/>
    </source>
</evidence>
<dbReference type="InterPro" id="IPR029044">
    <property type="entry name" value="Nucleotide-diphossugar_trans"/>
</dbReference>
<evidence type="ECO:0000256" key="3">
    <source>
        <dbReference type="ARBA" id="ARBA00022729"/>
    </source>
</evidence>
<dbReference type="GeneID" id="37017804"/>
<sequence>SPPVQVQLRSPWPSPPLVLEILEAVHEENGDAFFDLINHLLNPWVLNVNPRNHEGDYEPISLIDATDEDVFRRAQNVISQHHMLPTLAQELNWNTSLALRTQVPKISAFWQLYQTSGVLDRHASRQKSEEECGSWVDFEGKVICTDAELIEAFEAFTGHKNDFQPFPPITASDHVLKTGSKSGPIAILYADPYTSNFWPLHHRLTEYTLGSRPDHAPLQYILRWKPSKHLGDETLPGYGAYLDLKKVDYLVIDDRKLVEADGRTTESHTVPEDALQSADVQDRDWLNKQLHATADDQTQSMGNLSKEEISSIGFKAAYNIMKSSDPLRALHQLSQDFPSHAVALARSADAPKSEFLEEMEMLHMTRIEAGGEDVWMNGRSMSGKEFQAFGLLAAMRNERTLMQSFTLLNLSNQQAFELLTSAEVSSAYTTDDSAPPPFFDASDRIERKDGDNDTVGAISYWNDLEDLDDQRYGFWPVELASLLRPMYPGSFPQIRRNVFNVILALDLRQVDAVKFLSETVQMASSKVAIRWGIVPFLSSSPESSQLADLFWLALEQLGPTDTAKYLRRVAFAAQQIQSDKVNVRRAGEELDKMLHTTSTEREELLKSTESISLKRQKAAKWTKRLRADETATGTVFVNGQLMPFHPQLLQILHQVVAIQLQSLAKLIYYGEINDEETDVSTFFYDLPTTHTARSILLFPPEEGPIKTKAIELTGEIGVVCRNALSTGPEASSLAVWQVGDVESERGKKLFDILSTLSETQEFRLGSLSLSSFGLGQNDGTFGILINGRLLYNLDPSEFTQTDFEALIKQEKAKVDSIPSEGQDPWQTVAVSSIVHSANFVEKSKQGFFVSSSTARSTIMDAIEAEQFSFSFGDRNSSALRFSVLVNPLGKSVQQWSGVLSMLATQPDVYVRVILNPKQNVTEVPLKRYYRDSTPSQLQFNPQGQVLSSSLTFNDMPNEAVLTMGLDAPPTWLTMPVDAIYDLDNIRLRDAVTPTVRAVYELKYVLIEGHVRDDKSKSVPRGLQLVLESLDGTQTLDTIVMANLAYFQFRAAPGVYRLRIRNGRSSELFDMISVGNAGWDSPTVEETGDEIILNTFQGLTIFPRMSKKNGKEKEQLVEDGEASTQNGDSKSGISPGSILQRAQSIFSSASSSITGGSSAQVNVFTVASGHLYERMTYIMILSTLKHTKASVKFWFIENFLSPSFKRFIPLLAKEYNFDYELVTYAWPHWLRGQSEKQRSIWGMKVLFLDVLFPLDLQKVIFVDADQIVRADLLELVETDLHGAPYGFPPMGNDSIDMDNFRFWETGYWEKFLRGKPYPISALFVVDLNRFRLVAAGDKLRGHYQALSADPNSLSNLDQDLVASMIHNVPIFSLDKEWLWCETWCSRSWYDDAKSIDLCSNPKTHEPKLDRARRQIPEWTPLDEEVAEVARKLEKEGRLDANVVATTSAID</sequence>
<evidence type="ECO:0000259" key="9">
    <source>
        <dbReference type="Pfam" id="PF18402"/>
    </source>
</evidence>
<keyword evidence="5" id="KW-0325">Glycoprotein</keyword>
<dbReference type="InterPro" id="IPR040497">
    <property type="entry name" value="Glyco_transf_24"/>
</dbReference>
<feature type="region of interest" description="Disordered" evidence="6">
    <location>
        <begin position="1109"/>
        <end position="1132"/>
    </location>
</feature>
<dbReference type="GO" id="GO:0005788">
    <property type="term" value="C:endoplasmic reticulum lumen"/>
    <property type="evidence" value="ECO:0007669"/>
    <property type="project" value="UniProtKB-SubCell"/>
</dbReference>
<protein>
    <recommendedName>
        <fullName evidence="13">Glycosyltransferase family 24 protein</fullName>
    </recommendedName>
</protein>
<dbReference type="InterPro" id="IPR040693">
    <property type="entry name" value="UGGT_TRXL_1"/>
</dbReference>
<dbReference type="Pfam" id="PF18404">
    <property type="entry name" value="Glyco_transf_24"/>
    <property type="match status" value="1"/>
</dbReference>
<dbReference type="EMBL" id="KZ819605">
    <property type="protein sequence ID" value="PWN32514.1"/>
    <property type="molecule type" value="Genomic_DNA"/>
</dbReference>
<dbReference type="UniPathway" id="UPA00378"/>
<feature type="domain" description="UGGT thioredoxin-like" evidence="7">
    <location>
        <begin position="14"/>
        <end position="229"/>
    </location>
</feature>
<keyword evidence="12" id="KW-1185">Reference proteome</keyword>
<evidence type="ECO:0000259" key="7">
    <source>
        <dbReference type="Pfam" id="PF18400"/>
    </source>
</evidence>
<feature type="non-terminal residue" evidence="11">
    <location>
        <position position="1"/>
    </location>
</feature>